<dbReference type="SUPFAM" id="SSF111369">
    <property type="entry name" value="HlyD-like secretion proteins"/>
    <property type="match status" value="2"/>
</dbReference>
<comment type="subcellular location">
    <subcellularLocation>
        <location evidence="1">Cell envelope</location>
    </subcellularLocation>
</comment>
<reference evidence="6 7" key="1">
    <citation type="submission" date="2023-06" db="EMBL/GenBank/DDBJ databases">
        <title>Whole genome sequence of Oscillatoria calcuttensis NRMC-F 0142.</title>
        <authorList>
            <person name="Shakena Fathima T."/>
            <person name="Muralitharan G."/>
            <person name="Thajuddin N."/>
        </authorList>
    </citation>
    <scope>NUCLEOTIDE SEQUENCE [LARGE SCALE GENOMIC DNA]</scope>
    <source>
        <strain evidence="6 7">NRMC-F 0142</strain>
    </source>
</reference>
<keyword evidence="4" id="KW-1133">Transmembrane helix</keyword>
<protein>
    <submittedName>
        <fullName evidence="6">Efflux RND transporter periplasmic adaptor subunit</fullName>
    </submittedName>
</protein>
<evidence type="ECO:0000313" key="6">
    <source>
        <dbReference type="EMBL" id="MDL5057491.1"/>
    </source>
</evidence>
<name>A0ABT7LZP6_9CYAN</name>
<evidence type="ECO:0000256" key="3">
    <source>
        <dbReference type="SAM" id="Coils"/>
    </source>
</evidence>
<dbReference type="Proteomes" id="UP001230986">
    <property type="component" value="Unassembled WGS sequence"/>
</dbReference>
<dbReference type="RefSeq" id="WP_284477166.1">
    <property type="nucleotide sequence ID" value="NZ_JASVEJ010000032.1"/>
</dbReference>
<accession>A0ABT7LZP6</accession>
<evidence type="ECO:0000256" key="4">
    <source>
        <dbReference type="SAM" id="Phobius"/>
    </source>
</evidence>
<evidence type="ECO:0000259" key="5">
    <source>
        <dbReference type="Pfam" id="PF25917"/>
    </source>
</evidence>
<dbReference type="PANTHER" id="PTHR32347">
    <property type="entry name" value="EFFLUX SYSTEM COMPONENT YKNX-RELATED"/>
    <property type="match status" value="1"/>
</dbReference>
<feature type="coiled-coil region" evidence="3">
    <location>
        <begin position="270"/>
        <end position="297"/>
    </location>
</feature>
<feature type="coiled-coil region" evidence="3">
    <location>
        <begin position="125"/>
        <end position="206"/>
    </location>
</feature>
<dbReference type="InterPro" id="IPR050465">
    <property type="entry name" value="UPF0194_transport"/>
</dbReference>
<dbReference type="EMBL" id="JASVEJ010000032">
    <property type="protein sequence ID" value="MDL5057491.1"/>
    <property type="molecule type" value="Genomic_DNA"/>
</dbReference>
<evidence type="ECO:0000313" key="7">
    <source>
        <dbReference type="Proteomes" id="UP001230986"/>
    </source>
</evidence>
<keyword evidence="4" id="KW-0472">Membrane</keyword>
<sequence length="507" mass="55860">MMRPPMWFSRAALITGAIAPLGIMGLLTVRVLLPNLQNPESRFYSSFVNYQRLAGRPIAVEAIPVVQASMEAGLAAPGESVALQQVAVRSLISGPVEKVYVTEGAFVRRGEPLVALQRAPFEDKVNEARNHLAIATAKLESLEISTQSRLQELEANAIAARSRLTNADTRLQEINTLAEAEIQTNVAAAQQRLETARKRLSQIQGLVDQGALPQFQLYDAQDAYALRQKELLAAQQGAIDTQDQRFGNRDFYLLRQEELQASQQALFLFRETADKELENARLAVENRQLELQNATRDLNRTTIHAQTDGLVSRVNIHSGELVNAGDSQPLLLLTQDMVFRAFIDQARLNAVNVGDLANVRLVAYPGRVFTGRVLRVNPTVETDETQPNKVGIDRQYTYSAWVAVEDLQMPPGLQGFVEFSQGKTELVVPENSVTHLSGGEGLVLVEEQGKAVTRKVVLGRSAQGKREILEGLILGEKVIANPKSINPGEAVVVREPRTGRELAERNQ</sequence>
<dbReference type="Gene3D" id="2.40.50.100">
    <property type="match status" value="2"/>
</dbReference>
<proteinExistence type="predicted"/>
<feature type="domain" description="Multidrug resistance protein MdtA-like barrel-sandwich hybrid" evidence="5">
    <location>
        <begin position="85"/>
        <end position="332"/>
    </location>
</feature>
<dbReference type="Pfam" id="PF25917">
    <property type="entry name" value="BSH_RND"/>
    <property type="match status" value="1"/>
</dbReference>
<keyword evidence="2 3" id="KW-0175">Coiled coil</keyword>
<dbReference type="PANTHER" id="PTHR32347:SF23">
    <property type="entry name" value="BLL5650 PROTEIN"/>
    <property type="match status" value="1"/>
</dbReference>
<keyword evidence="7" id="KW-1185">Reference proteome</keyword>
<gene>
    <name evidence="6" type="ORF">QQ055_08470</name>
</gene>
<dbReference type="InterPro" id="IPR058625">
    <property type="entry name" value="MdtA-like_BSH"/>
</dbReference>
<dbReference type="Gene3D" id="2.40.30.170">
    <property type="match status" value="1"/>
</dbReference>
<dbReference type="Gene3D" id="1.10.287.470">
    <property type="entry name" value="Helix hairpin bin"/>
    <property type="match status" value="2"/>
</dbReference>
<keyword evidence="4" id="KW-0812">Transmembrane</keyword>
<dbReference type="Gene3D" id="2.40.420.20">
    <property type="match status" value="1"/>
</dbReference>
<evidence type="ECO:0000256" key="2">
    <source>
        <dbReference type="ARBA" id="ARBA00023054"/>
    </source>
</evidence>
<comment type="caution">
    <text evidence="6">The sequence shown here is derived from an EMBL/GenBank/DDBJ whole genome shotgun (WGS) entry which is preliminary data.</text>
</comment>
<feature type="transmembrane region" description="Helical" evidence="4">
    <location>
        <begin position="12"/>
        <end position="33"/>
    </location>
</feature>
<organism evidence="6 7">
    <name type="scientific">Geitlerinema calcuttense NRMC-F 0142</name>
    <dbReference type="NCBI Taxonomy" id="2922238"/>
    <lineage>
        <taxon>Bacteria</taxon>
        <taxon>Bacillati</taxon>
        <taxon>Cyanobacteriota</taxon>
        <taxon>Cyanophyceae</taxon>
        <taxon>Geitlerinematales</taxon>
        <taxon>Geitlerinemataceae</taxon>
        <taxon>Geitlerinema</taxon>
    </lineage>
</organism>
<evidence type="ECO:0000256" key="1">
    <source>
        <dbReference type="ARBA" id="ARBA00004196"/>
    </source>
</evidence>